<dbReference type="Proteomes" id="UP000183063">
    <property type="component" value="Unassembled WGS sequence"/>
</dbReference>
<dbReference type="GO" id="GO:0071555">
    <property type="term" value="P:cell wall organization"/>
    <property type="evidence" value="ECO:0007669"/>
    <property type="project" value="UniProtKB-UniRule"/>
</dbReference>
<comment type="similarity">
    <text evidence="2">Belongs to the YkuD family.</text>
</comment>
<dbReference type="RefSeq" id="WP_093041334.1">
    <property type="nucleotide sequence ID" value="NZ_FOCV01000021.1"/>
</dbReference>
<dbReference type="EMBL" id="FNXB01000024">
    <property type="protein sequence ID" value="SEI06604.1"/>
    <property type="molecule type" value="Genomic_DNA"/>
</dbReference>
<reference evidence="11" key="3">
    <citation type="submission" date="2016-10" db="EMBL/GenBank/DDBJ databases">
        <authorList>
            <person name="Wibberg D."/>
        </authorList>
    </citation>
    <scope>NUCLEOTIDE SEQUENCE [LARGE SCALE GENOMIC DNA]</scope>
</reference>
<dbReference type="GO" id="GO:0016740">
    <property type="term" value="F:transferase activity"/>
    <property type="evidence" value="ECO:0007669"/>
    <property type="project" value="UniProtKB-KW"/>
</dbReference>
<evidence type="ECO:0000256" key="5">
    <source>
        <dbReference type="ARBA" id="ARBA00022984"/>
    </source>
</evidence>
<dbReference type="GO" id="GO:0004180">
    <property type="term" value="F:carboxypeptidase activity"/>
    <property type="evidence" value="ECO:0007669"/>
    <property type="project" value="UniProtKB-ARBA"/>
</dbReference>
<reference evidence="9" key="2">
    <citation type="submission" date="2016-10" db="EMBL/GenBank/DDBJ databases">
        <authorList>
            <person name="de Groot N.N."/>
        </authorList>
    </citation>
    <scope>NUCLEOTIDE SEQUENCE [LARGE SCALE GENOMIC DNA]</scope>
    <source>
        <strain evidence="9">CCBAU85039</strain>
    </source>
</reference>
<feature type="active site" description="Nucleophile" evidence="7">
    <location>
        <position position="180"/>
    </location>
</feature>
<keyword evidence="12" id="KW-1185">Reference proteome</keyword>
<evidence type="ECO:0000313" key="9">
    <source>
        <dbReference type="EMBL" id="SEI06604.1"/>
    </source>
</evidence>
<evidence type="ECO:0000313" key="12">
    <source>
        <dbReference type="Proteomes" id="UP000198939"/>
    </source>
</evidence>
<dbReference type="InterPro" id="IPR038063">
    <property type="entry name" value="Transpep_catalytic_dom"/>
</dbReference>
<feature type="domain" description="L,D-TPase catalytic" evidence="8">
    <location>
        <begin position="80"/>
        <end position="211"/>
    </location>
</feature>
<evidence type="ECO:0000313" key="11">
    <source>
        <dbReference type="Proteomes" id="UP000183063"/>
    </source>
</evidence>
<sequence length="358" mass="39364">MTLRMSIFANHDSGLSSLSNILHQIARGWQSLRWVALAMVAVVLSGCVQSLDDLGVASHDIPPKLLASMQAKGMKPESPVLIRIFKMESELEVWKADSSGKYALLKTYPMCRWSGKLGPKTKTGDRQAPEGFYRVSIGALNPKSQFYLSFNLGYPNRLEAALGYSGEALMVHGACSSSGCFALTDQGVGEIYAVVEKALRGGQGAFQVQAYPFHMTPQNLAAHRDDPNFAFWKDLKEGYDIFQVRRREPRVAACGRKYVFDAEFRDGDPDDPLAACPERIDQSDPAVVAKSSADEKKYQELAAKDFTPLAYQDGGMHPSFRALLKENGDVQLAEKVSVIKYPISRPASALADPFDGKE</sequence>
<organism evidence="9 11">
    <name type="scientific">Rhizobium tibeticum</name>
    <dbReference type="NCBI Taxonomy" id="501024"/>
    <lineage>
        <taxon>Bacteria</taxon>
        <taxon>Pseudomonadati</taxon>
        <taxon>Pseudomonadota</taxon>
        <taxon>Alphaproteobacteria</taxon>
        <taxon>Hyphomicrobiales</taxon>
        <taxon>Rhizobiaceae</taxon>
        <taxon>Rhizobium/Agrobacterium group</taxon>
        <taxon>Rhizobium</taxon>
    </lineage>
</organism>
<dbReference type="InterPro" id="IPR005490">
    <property type="entry name" value="LD_TPept_cat_dom"/>
</dbReference>
<dbReference type="PANTHER" id="PTHR36699">
    <property type="entry name" value="LD-TRANSPEPTIDASE"/>
    <property type="match status" value="1"/>
</dbReference>
<evidence type="ECO:0000256" key="3">
    <source>
        <dbReference type="ARBA" id="ARBA00022679"/>
    </source>
</evidence>
<dbReference type="OrthoDB" id="9809748at2"/>
<protein>
    <submittedName>
        <fullName evidence="10">Murein L,D-transpeptidase YafK</fullName>
    </submittedName>
</protein>
<name>A0A1H8RKJ3_9HYPH</name>
<evidence type="ECO:0000313" key="10">
    <source>
        <dbReference type="EMBL" id="SEO66698.1"/>
    </source>
</evidence>
<evidence type="ECO:0000256" key="4">
    <source>
        <dbReference type="ARBA" id="ARBA00022960"/>
    </source>
</evidence>
<dbReference type="STRING" id="501024.RTCCBAU85039_4141"/>
<keyword evidence="3" id="KW-0808">Transferase</keyword>
<accession>A0A1H8RKJ3</accession>
<dbReference type="AlphaFoldDB" id="A0A1H8RKJ3"/>
<evidence type="ECO:0000256" key="6">
    <source>
        <dbReference type="ARBA" id="ARBA00023316"/>
    </source>
</evidence>
<dbReference type="CDD" id="cd16913">
    <property type="entry name" value="YkuD_like"/>
    <property type="match status" value="1"/>
</dbReference>
<keyword evidence="4 7" id="KW-0133">Cell shape</keyword>
<dbReference type="PROSITE" id="PS52029">
    <property type="entry name" value="LD_TPASE"/>
    <property type="match status" value="1"/>
</dbReference>
<evidence type="ECO:0000256" key="1">
    <source>
        <dbReference type="ARBA" id="ARBA00004752"/>
    </source>
</evidence>
<keyword evidence="6 7" id="KW-0961">Cell wall biogenesis/degradation</keyword>
<comment type="pathway">
    <text evidence="1 7">Cell wall biogenesis; peptidoglycan biosynthesis.</text>
</comment>
<keyword evidence="5 7" id="KW-0573">Peptidoglycan synthesis</keyword>
<evidence type="ECO:0000259" key="8">
    <source>
        <dbReference type="PROSITE" id="PS52029"/>
    </source>
</evidence>
<proteinExistence type="inferred from homology"/>
<dbReference type="UniPathway" id="UPA00219"/>
<dbReference type="Proteomes" id="UP000198939">
    <property type="component" value="Unassembled WGS sequence"/>
</dbReference>
<dbReference type="GO" id="GO:0009252">
    <property type="term" value="P:peptidoglycan biosynthetic process"/>
    <property type="evidence" value="ECO:0007669"/>
    <property type="project" value="UniProtKB-UniPathway"/>
</dbReference>
<dbReference type="EMBL" id="FOCV01000021">
    <property type="protein sequence ID" value="SEO66698.1"/>
    <property type="molecule type" value="Genomic_DNA"/>
</dbReference>
<reference evidence="10 12" key="1">
    <citation type="submission" date="2016-10" db="EMBL/GenBank/DDBJ databases">
        <authorList>
            <person name="Varghese N."/>
            <person name="Submissions S."/>
        </authorList>
    </citation>
    <scope>NUCLEOTIDE SEQUENCE [LARGE SCALE GENOMIC DNA]</scope>
    <source>
        <strain evidence="10 12">CGMCC 1.7071</strain>
    </source>
</reference>
<feature type="active site" description="Proton donor/acceptor" evidence="7">
    <location>
        <position position="172"/>
    </location>
</feature>
<dbReference type="PANTHER" id="PTHR36699:SF1">
    <property type="entry name" value="L,D-TRANSPEPTIDASE YAFK-RELATED"/>
    <property type="match status" value="1"/>
</dbReference>
<dbReference type="GO" id="GO:0008360">
    <property type="term" value="P:regulation of cell shape"/>
    <property type="evidence" value="ECO:0007669"/>
    <property type="project" value="UniProtKB-UniRule"/>
</dbReference>
<evidence type="ECO:0000256" key="2">
    <source>
        <dbReference type="ARBA" id="ARBA00005992"/>
    </source>
</evidence>
<dbReference type="SUPFAM" id="SSF141523">
    <property type="entry name" value="L,D-transpeptidase catalytic domain-like"/>
    <property type="match status" value="1"/>
</dbReference>
<gene>
    <name evidence="9" type="ORF">RTCCBAU85039_4141</name>
    <name evidence="10" type="ORF">SAMN05216228_1021144</name>
</gene>
<evidence type="ECO:0000256" key="7">
    <source>
        <dbReference type="PROSITE-ProRule" id="PRU01373"/>
    </source>
</evidence>